<evidence type="ECO:0000313" key="3">
    <source>
        <dbReference type="EMBL" id="THF34461.1"/>
    </source>
</evidence>
<dbReference type="InterPro" id="IPR025382">
    <property type="entry name" value="Cap4-like_endonuclease_dom"/>
</dbReference>
<dbReference type="InterPro" id="IPR014976">
    <property type="entry name" value="AbpA_HamA_C"/>
</dbReference>
<evidence type="ECO:0000259" key="1">
    <source>
        <dbReference type="Pfam" id="PF08878"/>
    </source>
</evidence>
<dbReference type="Proteomes" id="UP000310574">
    <property type="component" value="Unassembled WGS sequence"/>
</dbReference>
<dbReference type="EMBL" id="SSBS01000002">
    <property type="protein sequence ID" value="THF34461.1"/>
    <property type="molecule type" value="Genomic_DNA"/>
</dbReference>
<feature type="domain" description="Anti-bacteriophage protein A/HamA C-terminal" evidence="1">
    <location>
        <begin position="277"/>
        <end position="534"/>
    </location>
</feature>
<dbReference type="RefSeq" id="WP_136492629.1">
    <property type="nucleotide sequence ID" value="NZ_SSBS01000002.1"/>
</dbReference>
<dbReference type="Pfam" id="PF14130">
    <property type="entry name" value="Cap4_nuclease"/>
    <property type="match status" value="1"/>
</dbReference>
<dbReference type="GO" id="GO:0004518">
    <property type="term" value="F:nuclease activity"/>
    <property type="evidence" value="ECO:0007669"/>
    <property type="project" value="InterPro"/>
</dbReference>
<dbReference type="Pfam" id="PF08878">
    <property type="entry name" value="HamA"/>
    <property type="match status" value="1"/>
</dbReference>
<feature type="domain" description="CD-NTase associated protein 4-like DNA endonuclease" evidence="2">
    <location>
        <begin position="7"/>
        <end position="216"/>
    </location>
</feature>
<evidence type="ECO:0000259" key="2">
    <source>
        <dbReference type="Pfam" id="PF14130"/>
    </source>
</evidence>
<comment type="caution">
    <text evidence="3">The sequence shown here is derived from an EMBL/GenBank/DDBJ whole genome shotgun (WGS) entry which is preliminary data.</text>
</comment>
<reference evidence="3 4" key="1">
    <citation type="submission" date="2019-04" db="EMBL/GenBank/DDBJ databases">
        <title>Draft genome sequence of Pseudomonas sp. M7D1 isolated from rhizosphere of plant the flowery desert.</title>
        <authorList>
            <person name="Poblete-Morales M."/>
            <person name="Plaza N."/>
            <person name="Corsini G."/>
            <person name="Silva E."/>
        </authorList>
    </citation>
    <scope>NUCLEOTIDE SEQUENCE [LARGE SCALE GENOMIC DNA]</scope>
    <source>
        <strain evidence="3 4">M7D1</strain>
    </source>
</reference>
<dbReference type="AlphaFoldDB" id="A0AAQ2DEK1"/>
<gene>
    <name evidence="3" type="ORF">E5170_09370</name>
</gene>
<proteinExistence type="predicted"/>
<sequence>MEPNDAGGVAAKHGFLFQDCVAAYYVTQMLRDKSIQRIRCEVTDDIDIVCDDFVEFVQVKTTTKAHWNKSDLVVLSPGAGKIKKIPCSSIMHKSMQCEPSLTVPRKFRIVTEHPVNATLEYLLIEHDERDGKPGREELINYLNLKTGNFIAPSGVSVASWVDAACWEVFRTKREIELLGIRNIRLAAENLHGVLLSTEASAEDIWRGILDSVTRKGALSRRIHSIDSKSYHRADLNEWFRGLVEEDQKRAGRKVYVRRQLPQILVPFRKPMATPCTKRNGRVLHQQYSLKRYRYKHIVDNVCKWLDEVFLRPNELADIHKLSLVEKSQRLKTTVFASLADVRSFLGRVLLHATIRQMHASQPIPCLLYLEGQDEEKILENVHIVRRDPEGDQLWVGFSELVTAANVATRLPEIREQLYAEIDEYFCSARGKILDIKDDDYLLRHDIDVILDESDPFDVHLDRFRFVLFIGYNSSLLTDPETPGHEDNLEHETAALFQAFADDLQHGSTFADLSIDVFIYPAPSLDTLTTMVEQKVRDAV</sequence>
<name>A0AAQ2DEK1_9PSED</name>
<organism evidence="3 4">
    <name type="scientific">Pseudomonas atacamensis</name>
    <dbReference type="NCBI Taxonomy" id="2565368"/>
    <lineage>
        <taxon>Bacteria</taxon>
        <taxon>Pseudomonadati</taxon>
        <taxon>Pseudomonadota</taxon>
        <taxon>Gammaproteobacteria</taxon>
        <taxon>Pseudomonadales</taxon>
        <taxon>Pseudomonadaceae</taxon>
        <taxon>Pseudomonas</taxon>
    </lineage>
</organism>
<protein>
    <submittedName>
        <fullName evidence="3">DUF4297 domain-containing protein</fullName>
    </submittedName>
</protein>
<accession>A0AAQ2DEK1</accession>
<evidence type="ECO:0000313" key="4">
    <source>
        <dbReference type="Proteomes" id="UP000310574"/>
    </source>
</evidence>